<proteinExistence type="inferred from homology"/>
<evidence type="ECO:0000256" key="9">
    <source>
        <dbReference type="ARBA" id="ARBA00022827"/>
    </source>
</evidence>
<keyword evidence="7" id="KW-0732">Signal</keyword>
<dbReference type="Proteomes" id="UP000815325">
    <property type="component" value="Unassembled WGS sequence"/>
</dbReference>
<evidence type="ECO:0000256" key="7">
    <source>
        <dbReference type="ARBA" id="ARBA00022729"/>
    </source>
</evidence>
<evidence type="ECO:0000256" key="8">
    <source>
        <dbReference type="ARBA" id="ARBA00022824"/>
    </source>
</evidence>
<evidence type="ECO:0000313" key="16">
    <source>
        <dbReference type="EMBL" id="KAF5834410.1"/>
    </source>
</evidence>
<evidence type="ECO:0000256" key="4">
    <source>
        <dbReference type="ARBA" id="ARBA00011802"/>
    </source>
</evidence>
<keyword evidence="17" id="KW-1185">Reference proteome</keyword>
<dbReference type="EMBL" id="MU069758">
    <property type="protein sequence ID" value="KAF5834410.1"/>
    <property type="molecule type" value="Genomic_DNA"/>
</dbReference>
<evidence type="ECO:0000256" key="1">
    <source>
        <dbReference type="ARBA" id="ARBA00001974"/>
    </source>
</evidence>
<name>A0ABQ7GIG9_DUNSA</name>
<comment type="subcellular location">
    <subcellularLocation>
        <location evidence="2">Endoplasmic reticulum membrane</location>
        <topology evidence="2">Peripheral membrane protein</topology>
        <orientation evidence="2">Lumenal side</orientation>
    </subcellularLocation>
</comment>
<dbReference type="PIRSF" id="PIRSF017205">
    <property type="entry name" value="ERO1"/>
    <property type="match status" value="1"/>
</dbReference>
<accession>A0ABQ7GIG9</accession>
<keyword evidence="14" id="KW-0325">Glycoprotein</keyword>
<comment type="similarity">
    <text evidence="3">Belongs to the EROs family.</text>
</comment>
<sequence length="324" mass="35455">MPILWVASQLSAITGRMDPNVTSQLSAITGWHGLNNPWVPGDDAGVDYIYVDLRRNPEKYTGYKGEDARRVWAAIYDQSALKEAAAAVAAARTDSETAAVPREQEVLYRLISGMHTAITTSIVHNFHDEATGTWGPNLPMFKARFGHPAAKSFVENLYFTLLFVLRAVTKAGPALSTFGYNTGQPAADARTEELMRSLVSNDALRKACPAPFDEGMLWRREGSEVLASELQIAFHNITRVMDCVGCEKCKMHGKLNILGIASAMKVLFSVPPPPPGTSTTACADPHLILDRNEVIALINLLAKLSKSIEAIRELSLQLDQHPEL</sequence>
<keyword evidence="12" id="KW-0472">Membrane</keyword>
<keyword evidence="8" id="KW-0256">Endoplasmic reticulum</keyword>
<organism evidence="16 17">
    <name type="scientific">Dunaliella salina</name>
    <name type="common">Green alga</name>
    <name type="synonym">Protococcus salinus</name>
    <dbReference type="NCBI Taxonomy" id="3046"/>
    <lineage>
        <taxon>Eukaryota</taxon>
        <taxon>Viridiplantae</taxon>
        <taxon>Chlorophyta</taxon>
        <taxon>core chlorophytes</taxon>
        <taxon>Chlorophyceae</taxon>
        <taxon>CS clade</taxon>
        <taxon>Chlamydomonadales</taxon>
        <taxon>Dunaliellaceae</taxon>
        <taxon>Dunaliella</taxon>
    </lineage>
</organism>
<reference evidence="16" key="1">
    <citation type="submission" date="2017-08" db="EMBL/GenBank/DDBJ databases">
        <authorList>
            <person name="Polle J.E."/>
            <person name="Barry K."/>
            <person name="Cushman J."/>
            <person name="Schmutz J."/>
            <person name="Tran D."/>
            <person name="Hathwaick L.T."/>
            <person name="Yim W.C."/>
            <person name="Jenkins J."/>
            <person name="Mckie-Krisberg Z.M."/>
            <person name="Prochnik S."/>
            <person name="Lindquist E."/>
            <person name="Dockter R.B."/>
            <person name="Adam C."/>
            <person name="Molina H."/>
            <person name="Bunkerborg J."/>
            <person name="Jin E."/>
            <person name="Buchheim M."/>
            <person name="Magnuson J."/>
        </authorList>
    </citation>
    <scope>NUCLEOTIDE SEQUENCE</scope>
    <source>
        <strain evidence="16">CCAP 19/18</strain>
    </source>
</reference>
<keyword evidence="10" id="KW-0249">Electron transport</keyword>
<keyword evidence="11" id="KW-0560">Oxidoreductase</keyword>
<evidence type="ECO:0000256" key="2">
    <source>
        <dbReference type="ARBA" id="ARBA00004367"/>
    </source>
</evidence>
<dbReference type="PANTHER" id="PTHR12613:SF0">
    <property type="entry name" value="ERO1-LIKE PROTEIN"/>
    <property type="match status" value="1"/>
</dbReference>
<evidence type="ECO:0000313" key="17">
    <source>
        <dbReference type="Proteomes" id="UP000815325"/>
    </source>
</evidence>
<keyword evidence="9" id="KW-0274">FAD</keyword>
<evidence type="ECO:0000256" key="11">
    <source>
        <dbReference type="ARBA" id="ARBA00023002"/>
    </source>
</evidence>
<evidence type="ECO:0000256" key="12">
    <source>
        <dbReference type="ARBA" id="ARBA00023136"/>
    </source>
</evidence>
<keyword evidence="15" id="KW-0676">Redox-active center</keyword>
<evidence type="ECO:0000256" key="14">
    <source>
        <dbReference type="ARBA" id="ARBA00023180"/>
    </source>
</evidence>
<dbReference type="InterPro" id="IPR037192">
    <property type="entry name" value="ERO1-like_sf"/>
</dbReference>
<dbReference type="PANTHER" id="PTHR12613">
    <property type="entry name" value="ERO1-RELATED"/>
    <property type="match status" value="1"/>
</dbReference>
<evidence type="ECO:0000256" key="3">
    <source>
        <dbReference type="ARBA" id="ARBA00008277"/>
    </source>
</evidence>
<keyword evidence="13" id="KW-1015">Disulfide bond</keyword>
<comment type="subunit">
    <text evidence="4">May function both as a monomer and a homodimer.</text>
</comment>
<gene>
    <name evidence="16" type="ORF">DUNSADRAFT_8940</name>
</gene>
<evidence type="ECO:0000256" key="10">
    <source>
        <dbReference type="ARBA" id="ARBA00022982"/>
    </source>
</evidence>
<evidence type="ECO:0000256" key="13">
    <source>
        <dbReference type="ARBA" id="ARBA00023157"/>
    </source>
</evidence>
<keyword evidence="6" id="KW-0285">Flavoprotein</keyword>
<comment type="caution">
    <text evidence="16">The sequence shown here is derived from an EMBL/GenBank/DDBJ whole genome shotgun (WGS) entry which is preliminary data.</text>
</comment>
<evidence type="ECO:0000256" key="5">
    <source>
        <dbReference type="ARBA" id="ARBA00022448"/>
    </source>
</evidence>
<evidence type="ECO:0000256" key="6">
    <source>
        <dbReference type="ARBA" id="ARBA00022630"/>
    </source>
</evidence>
<dbReference type="InterPro" id="IPR007266">
    <property type="entry name" value="Ero1"/>
</dbReference>
<dbReference type="Pfam" id="PF04137">
    <property type="entry name" value="ERO1"/>
    <property type="match status" value="1"/>
</dbReference>
<protein>
    <submittedName>
        <fullName evidence="16">Endoplasmic reticulum oxidoreductin 1</fullName>
    </submittedName>
</protein>
<dbReference type="SUPFAM" id="SSF110019">
    <property type="entry name" value="ERO1-like"/>
    <property type="match status" value="1"/>
</dbReference>
<keyword evidence="5" id="KW-0813">Transport</keyword>
<evidence type="ECO:0000256" key="15">
    <source>
        <dbReference type="ARBA" id="ARBA00023284"/>
    </source>
</evidence>
<comment type="cofactor">
    <cofactor evidence="1">
        <name>FAD</name>
        <dbReference type="ChEBI" id="CHEBI:57692"/>
    </cofactor>
</comment>